<sequence length="200" mass="21333">MRRVLLPVVALLLVAGVLAVQLANGGGRYEPLQPADPCQERAVDSQAEGIEALTERLVLIGVDDAACRLEVTREALVLQLAQQQEPTDAQVEALRAGLLQAVQEMDDDGTLPPVSELLDEALDQADLNGFVESLVRALPASVVDGALSTDDVLTRAIEDLDLRDLLADLTDQGALEAQVEAAVTQAVRDALTDRVRDLLP</sequence>
<evidence type="ECO:0000313" key="2">
    <source>
        <dbReference type="Proteomes" id="UP001500621"/>
    </source>
</evidence>
<name>A0ABP8VRB7_9ACTN</name>
<proteinExistence type="predicted"/>
<comment type="caution">
    <text evidence="1">The sequence shown here is derived from an EMBL/GenBank/DDBJ whole genome shotgun (WGS) entry which is preliminary data.</text>
</comment>
<protein>
    <recommendedName>
        <fullName evidence="3">Secreted protein</fullName>
    </recommendedName>
</protein>
<reference evidence="2" key="1">
    <citation type="journal article" date="2019" name="Int. J. Syst. Evol. Microbiol.">
        <title>The Global Catalogue of Microorganisms (GCM) 10K type strain sequencing project: providing services to taxonomists for standard genome sequencing and annotation.</title>
        <authorList>
            <consortium name="The Broad Institute Genomics Platform"/>
            <consortium name="The Broad Institute Genome Sequencing Center for Infectious Disease"/>
            <person name="Wu L."/>
            <person name="Ma J."/>
        </authorList>
    </citation>
    <scope>NUCLEOTIDE SEQUENCE [LARGE SCALE GENOMIC DNA]</scope>
    <source>
        <strain evidence="2">JCM 18127</strain>
    </source>
</reference>
<gene>
    <name evidence="1" type="ORF">GCM10023226_00730</name>
</gene>
<evidence type="ECO:0000313" key="1">
    <source>
        <dbReference type="EMBL" id="GAA4668598.1"/>
    </source>
</evidence>
<dbReference type="Proteomes" id="UP001500621">
    <property type="component" value="Unassembled WGS sequence"/>
</dbReference>
<dbReference type="EMBL" id="BAABIM010000001">
    <property type="protein sequence ID" value="GAA4668598.1"/>
    <property type="molecule type" value="Genomic_DNA"/>
</dbReference>
<dbReference type="RefSeq" id="WP_345262052.1">
    <property type="nucleotide sequence ID" value="NZ_BAABIM010000001.1"/>
</dbReference>
<accession>A0ABP8VRB7</accession>
<organism evidence="1 2">
    <name type="scientific">Nocardioides nanhaiensis</name>
    <dbReference type="NCBI Taxonomy" id="1476871"/>
    <lineage>
        <taxon>Bacteria</taxon>
        <taxon>Bacillati</taxon>
        <taxon>Actinomycetota</taxon>
        <taxon>Actinomycetes</taxon>
        <taxon>Propionibacteriales</taxon>
        <taxon>Nocardioidaceae</taxon>
        <taxon>Nocardioides</taxon>
    </lineage>
</organism>
<evidence type="ECO:0008006" key="3">
    <source>
        <dbReference type="Google" id="ProtNLM"/>
    </source>
</evidence>
<keyword evidence="2" id="KW-1185">Reference proteome</keyword>